<protein>
    <submittedName>
        <fullName evidence="1">Uncharacterized protein</fullName>
    </submittedName>
</protein>
<gene>
    <name evidence="1" type="ORF">GQ671_02300</name>
</gene>
<dbReference type="Proteomes" id="UP000436284">
    <property type="component" value="Unassembled WGS sequence"/>
</dbReference>
<dbReference type="EMBL" id="WUUK01000001">
    <property type="protein sequence ID" value="MXQ50132.1"/>
    <property type="molecule type" value="Genomic_DNA"/>
</dbReference>
<accession>A0A6N8TXG5</accession>
<reference evidence="1 2" key="1">
    <citation type="submission" date="2019-12" db="EMBL/GenBank/DDBJ databases">
        <title>Salinicoccus cyprini sp. nov., isolated from gastro-intestinal tract of mirror carp, Cyprinus carpio var. specularis, collected from Gobind Sagar Reservoir, Himachal Pradesh, India.</title>
        <authorList>
            <person name="Talwar C."/>
            <person name="Singh A.K."/>
            <person name="Lal R."/>
            <person name="Negi R.K."/>
        </authorList>
    </citation>
    <scope>NUCLEOTIDE SEQUENCE [LARGE SCALE GENOMIC DNA]</scope>
    <source>
        <strain evidence="1 2">J-82</strain>
    </source>
</reference>
<proteinExistence type="predicted"/>
<evidence type="ECO:0000313" key="1">
    <source>
        <dbReference type="EMBL" id="MXQ50132.1"/>
    </source>
</evidence>
<sequence>MKIIRYINIAKSAAIVAFCLINLMRSSFLLNCGYRYAMQKLKIIIEIET</sequence>
<comment type="caution">
    <text evidence="1">The sequence shown here is derived from an EMBL/GenBank/DDBJ whole genome shotgun (WGS) entry which is preliminary data.</text>
</comment>
<dbReference type="AlphaFoldDB" id="A0A6N8TXG5"/>
<keyword evidence="2" id="KW-1185">Reference proteome</keyword>
<name>A0A6N8TXG5_9STAP</name>
<evidence type="ECO:0000313" key="2">
    <source>
        <dbReference type="Proteomes" id="UP000436284"/>
    </source>
</evidence>
<organism evidence="1 2">
    <name type="scientific">Salinicoccus hispanicus</name>
    <dbReference type="NCBI Taxonomy" id="157225"/>
    <lineage>
        <taxon>Bacteria</taxon>
        <taxon>Bacillati</taxon>
        <taxon>Bacillota</taxon>
        <taxon>Bacilli</taxon>
        <taxon>Bacillales</taxon>
        <taxon>Staphylococcaceae</taxon>
        <taxon>Salinicoccus</taxon>
    </lineage>
</organism>